<feature type="transmembrane region" description="Helical" evidence="13">
    <location>
        <begin position="456"/>
        <end position="479"/>
    </location>
</feature>
<dbReference type="PANTHER" id="PTHR11690:SF300">
    <property type="entry name" value="PICKPOCKET PROTEIN 19"/>
    <property type="match status" value="1"/>
</dbReference>
<name>T1ITG9_STRMM</name>
<feature type="transmembrane region" description="Helical" evidence="13">
    <location>
        <begin position="28"/>
        <end position="50"/>
    </location>
</feature>
<accession>T1ITG9</accession>
<evidence type="ECO:0000256" key="13">
    <source>
        <dbReference type="SAM" id="Phobius"/>
    </source>
</evidence>
<dbReference type="GO" id="GO:0005886">
    <property type="term" value="C:plasma membrane"/>
    <property type="evidence" value="ECO:0007669"/>
    <property type="project" value="TreeGrafter"/>
</dbReference>
<comment type="similarity">
    <text evidence="2 12">Belongs to the amiloride-sensitive sodium channel (TC 1.A.6) family.</text>
</comment>
<keyword evidence="15" id="KW-1185">Reference proteome</keyword>
<dbReference type="EnsemblMetazoa" id="SMAR004415-RA">
    <property type="protein sequence ID" value="SMAR004415-PA"/>
    <property type="gene ID" value="SMAR004415"/>
</dbReference>
<dbReference type="AlphaFoldDB" id="T1ITG9"/>
<keyword evidence="6 13" id="KW-1133">Transmembrane helix</keyword>
<organism evidence="14 15">
    <name type="scientific">Strigamia maritima</name>
    <name type="common">European centipede</name>
    <name type="synonym">Geophilus maritimus</name>
    <dbReference type="NCBI Taxonomy" id="126957"/>
    <lineage>
        <taxon>Eukaryota</taxon>
        <taxon>Metazoa</taxon>
        <taxon>Ecdysozoa</taxon>
        <taxon>Arthropoda</taxon>
        <taxon>Myriapoda</taxon>
        <taxon>Chilopoda</taxon>
        <taxon>Pleurostigmophora</taxon>
        <taxon>Geophilomorpha</taxon>
        <taxon>Linotaeniidae</taxon>
        <taxon>Strigamia</taxon>
    </lineage>
</organism>
<dbReference type="PANTHER" id="PTHR11690">
    <property type="entry name" value="AMILORIDE-SENSITIVE SODIUM CHANNEL-RELATED"/>
    <property type="match status" value="1"/>
</dbReference>
<keyword evidence="5 12" id="KW-0812">Transmembrane</keyword>
<evidence type="ECO:0000256" key="3">
    <source>
        <dbReference type="ARBA" id="ARBA00022448"/>
    </source>
</evidence>
<evidence type="ECO:0000313" key="15">
    <source>
        <dbReference type="Proteomes" id="UP000014500"/>
    </source>
</evidence>
<comment type="subcellular location">
    <subcellularLocation>
        <location evidence="1">Membrane</location>
        <topology evidence="1">Multi-pass membrane protein</topology>
    </subcellularLocation>
</comment>
<dbReference type="EMBL" id="JH431483">
    <property type="status" value="NOT_ANNOTATED_CDS"/>
    <property type="molecule type" value="Genomic_DNA"/>
</dbReference>
<keyword evidence="9 13" id="KW-0472">Membrane</keyword>
<dbReference type="Pfam" id="PF00858">
    <property type="entry name" value="ASC"/>
    <property type="match status" value="1"/>
</dbReference>
<keyword evidence="4 12" id="KW-0894">Sodium channel</keyword>
<dbReference type="GO" id="GO:0015280">
    <property type="term" value="F:ligand-gated sodium channel activity"/>
    <property type="evidence" value="ECO:0007669"/>
    <property type="project" value="TreeGrafter"/>
</dbReference>
<dbReference type="InterPro" id="IPR001873">
    <property type="entry name" value="ENaC"/>
</dbReference>
<keyword evidence="3 12" id="KW-0813">Transport</keyword>
<evidence type="ECO:0000256" key="10">
    <source>
        <dbReference type="ARBA" id="ARBA00023201"/>
    </source>
</evidence>
<evidence type="ECO:0000256" key="2">
    <source>
        <dbReference type="ARBA" id="ARBA00007193"/>
    </source>
</evidence>
<keyword evidence="8 12" id="KW-0406">Ion transport</keyword>
<evidence type="ECO:0000256" key="6">
    <source>
        <dbReference type="ARBA" id="ARBA00022989"/>
    </source>
</evidence>
<evidence type="ECO:0000256" key="8">
    <source>
        <dbReference type="ARBA" id="ARBA00023065"/>
    </source>
</evidence>
<keyword evidence="7" id="KW-0915">Sodium</keyword>
<reference evidence="15" key="1">
    <citation type="submission" date="2011-05" db="EMBL/GenBank/DDBJ databases">
        <authorList>
            <person name="Richards S.R."/>
            <person name="Qu J."/>
            <person name="Jiang H."/>
            <person name="Jhangiani S.N."/>
            <person name="Agravi P."/>
            <person name="Goodspeed R."/>
            <person name="Gross S."/>
            <person name="Mandapat C."/>
            <person name="Jackson L."/>
            <person name="Mathew T."/>
            <person name="Pu L."/>
            <person name="Thornton R."/>
            <person name="Saada N."/>
            <person name="Wilczek-Boney K.B."/>
            <person name="Lee S."/>
            <person name="Kovar C."/>
            <person name="Wu Y."/>
            <person name="Scherer S.E."/>
            <person name="Worley K.C."/>
            <person name="Muzny D.M."/>
            <person name="Gibbs R."/>
        </authorList>
    </citation>
    <scope>NUCLEOTIDE SEQUENCE</scope>
    <source>
        <strain evidence="15">Brora</strain>
    </source>
</reference>
<evidence type="ECO:0000256" key="12">
    <source>
        <dbReference type="RuleBase" id="RU000679"/>
    </source>
</evidence>
<proteinExistence type="inferred from homology"/>
<evidence type="ECO:0000256" key="4">
    <source>
        <dbReference type="ARBA" id="ARBA00022461"/>
    </source>
</evidence>
<keyword evidence="10 12" id="KW-0739">Sodium transport</keyword>
<dbReference type="PhylomeDB" id="T1ITG9"/>
<protein>
    <submittedName>
        <fullName evidence="14">Uncharacterized protein</fullName>
    </submittedName>
</protein>
<reference evidence="14" key="2">
    <citation type="submission" date="2015-02" db="UniProtKB">
        <authorList>
            <consortium name="EnsemblMetazoa"/>
        </authorList>
    </citation>
    <scope>IDENTIFICATION</scope>
</reference>
<evidence type="ECO:0000256" key="9">
    <source>
        <dbReference type="ARBA" id="ARBA00023136"/>
    </source>
</evidence>
<dbReference type="Gene3D" id="1.10.287.770">
    <property type="entry name" value="YojJ-like"/>
    <property type="match status" value="1"/>
</dbReference>
<evidence type="ECO:0000256" key="1">
    <source>
        <dbReference type="ARBA" id="ARBA00004141"/>
    </source>
</evidence>
<evidence type="ECO:0000256" key="5">
    <source>
        <dbReference type="ARBA" id="ARBA00022692"/>
    </source>
</evidence>
<dbReference type="Proteomes" id="UP000014500">
    <property type="component" value="Unassembled WGS sequence"/>
</dbReference>
<sequence>MTFDKKVKRDQVNIPNSEIPGLNLKNGFVYNFLWILLISFSSLGCSYQIYDRFSFYLSRPIGTKVNLIRNESVKFPSLTVCPDFRTYTPLINMRKQKAKERNLQHFCHVHPTTLLDDTHNITTIWDLMSLNGTLNVVFEYSVNCDCTNNQTRTKRNKQMNKKSGLLKNCNILLFANKLLTWMTKHYRKYNEPMKIKMDAAHASNCRTMRMCEVLCTLCRAFKSKLLRAMSGVNVLMDLPSFSRKNDTKSILGTCNTYSYKNLVRFQKDDFILIFTFLNNLQHCSRGSIAVFMLHNDDDIVTYKIANRYKEQKPINKATYGLSAKRFKILNETRKPCDTNQVVNECEKNCFENALKNITQCRLPMTSYVDVPLCANGRDANVVYNQLLNLAVSFDYEKQCICPKICDEILYTDHFKMIEEYHESWLLIYFDNNVIEEIEEYYSYLFISFICDFGGNLGLFLGLSIPAIFQLGESIIAAILKTIRSKN</sequence>
<evidence type="ECO:0000313" key="14">
    <source>
        <dbReference type="EnsemblMetazoa" id="SMAR004415-PA"/>
    </source>
</evidence>
<evidence type="ECO:0000256" key="7">
    <source>
        <dbReference type="ARBA" id="ARBA00023053"/>
    </source>
</evidence>
<dbReference type="HOGENOM" id="CLU_037094_0_0_1"/>
<keyword evidence="11 12" id="KW-0407">Ion channel</keyword>
<evidence type="ECO:0000256" key="11">
    <source>
        <dbReference type="ARBA" id="ARBA00023303"/>
    </source>
</evidence>